<gene>
    <name evidence="5" type="ORF">DYP60_01120</name>
</gene>
<dbReference type="PANTHER" id="PTHR45138:SF9">
    <property type="entry name" value="DIGUANYLATE CYCLASE DGCM-RELATED"/>
    <property type="match status" value="1"/>
</dbReference>
<evidence type="ECO:0000313" key="5">
    <source>
        <dbReference type="EMBL" id="RFU96201.1"/>
    </source>
</evidence>
<comment type="catalytic activity">
    <reaction evidence="2">
        <text>2 GTP = 3',3'-c-di-GMP + 2 diphosphate</text>
        <dbReference type="Rhea" id="RHEA:24898"/>
        <dbReference type="ChEBI" id="CHEBI:33019"/>
        <dbReference type="ChEBI" id="CHEBI:37565"/>
        <dbReference type="ChEBI" id="CHEBI:58805"/>
        <dbReference type="EC" id="2.7.7.65"/>
    </reaction>
</comment>
<reference evidence="6" key="1">
    <citation type="submission" date="2018-08" db="EMBL/GenBank/DDBJ databases">
        <authorList>
            <person name="Grouzdev D.S."/>
            <person name="Krutkina M.S."/>
        </authorList>
    </citation>
    <scope>NUCLEOTIDE SEQUENCE [LARGE SCALE GENOMIC DNA]</scope>
    <source>
        <strain evidence="6">4-11</strain>
    </source>
</reference>
<dbReference type="SUPFAM" id="SSF55073">
    <property type="entry name" value="Nucleotide cyclase"/>
    <property type="match status" value="1"/>
</dbReference>
<dbReference type="PROSITE" id="PS50887">
    <property type="entry name" value="GGDEF"/>
    <property type="match status" value="1"/>
</dbReference>
<dbReference type="SMART" id="SM00267">
    <property type="entry name" value="GGDEF"/>
    <property type="match status" value="1"/>
</dbReference>
<keyword evidence="3" id="KW-0812">Transmembrane</keyword>
<keyword evidence="3" id="KW-1133">Transmembrane helix</keyword>
<dbReference type="Pfam" id="PF13188">
    <property type="entry name" value="PAS_8"/>
    <property type="match status" value="1"/>
</dbReference>
<evidence type="ECO:0000313" key="6">
    <source>
        <dbReference type="Proteomes" id="UP000264002"/>
    </source>
</evidence>
<dbReference type="InterPro" id="IPR000160">
    <property type="entry name" value="GGDEF_dom"/>
</dbReference>
<comment type="caution">
    <text evidence="5">The sequence shown here is derived from an EMBL/GenBank/DDBJ whole genome shotgun (WGS) entry which is preliminary data.</text>
</comment>
<dbReference type="AlphaFoldDB" id="A0A372MKA7"/>
<dbReference type="GO" id="GO:0052621">
    <property type="term" value="F:diguanylate cyclase activity"/>
    <property type="evidence" value="ECO:0007669"/>
    <property type="project" value="UniProtKB-EC"/>
</dbReference>
<sequence>MLSFPVLFFNLLSIGMLLSVLVAVWKVRSKRAAKELFITVLFMLVWSVTSFAEMVSYTYFFKVLWRNICQIGVFYTPVASLLFCLAYTGYWRDRQKQIGRILYLYQGVGIFLVGTDFLHHWIRNSITLVNSSQFSVLVVETTVLGKFLISGNFFLMVFSLVLVIIFVATTSSSMRKQSYILLLGAVIPFLYAMAKVVSNEQFLQILPISGVFALSGLFFLFGMYRFDLLKLAPLAREQAFRFLGEGIVICDGEGRVVDMNPAAKELLDTDMGSVEEQMYLQIPRWGNAVRKNERASFDFTLNGKSLLAELYPITSKTTEVIGVITLIQNITLLKRRTLELQQRAEIDGLTGLYNRQTFIEKVEKQLSLTSGLSHLIYFDLDHFKQVNDQWGHRCGDAVLQSIGAILKVEVDKSSITCRFGGEEFAIFSSHKSREEAVAFAEHLRRYVENQVFNHEQHSIRLTVSLGVSSGRSTSFDQLYREADDCLYEAKKAGRNCVRFRGKPLDRA</sequence>
<feature type="domain" description="GGDEF" evidence="4">
    <location>
        <begin position="371"/>
        <end position="502"/>
    </location>
</feature>
<reference evidence="5 6" key="2">
    <citation type="submission" date="2018-09" db="EMBL/GenBank/DDBJ databases">
        <title>Genome of Sphaerochaeta halotolerans strain 4-11.</title>
        <authorList>
            <person name="Nazina T.N."/>
            <person name="Sokolova D.S."/>
        </authorList>
    </citation>
    <scope>NUCLEOTIDE SEQUENCE [LARGE SCALE GENOMIC DNA]</scope>
    <source>
        <strain evidence="5 6">4-11</strain>
    </source>
</reference>
<evidence type="ECO:0000256" key="3">
    <source>
        <dbReference type="SAM" id="Phobius"/>
    </source>
</evidence>
<feature type="transmembrane region" description="Helical" evidence="3">
    <location>
        <begin position="6"/>
        <end position="24"/>
    </location>
</feature>
<feature type="transmembrane region" description="Helical" evidence="3">
    <location>
        <begin position="203"/>
        <end position="224"/>
    </location>
</feature>
<evidence type="ECO:0000259" key="4">
    <source>
        <dbReference type="PROSITE" id="PS50887"/>
    </source>
</evidence>
<dbReference type="RefSeq" id="WP_117329021.1">
    <property type="nucleotide sequence ID" value="NZ_QUWK01000001.1"/>
</dbReference>
<dbReference type="InterPro" id="IPR031621">
    <property type="entry name" value="HisKA_7TM"/>
</dbReference>
<protein>
    <recommendedName>
        <fullName evidence="1">diguanylate cyclase</fullName>
        <ecNumber evidence="1">2.7.7.65</ecNumber>
    </recommendedName>
</protein>
<dbReference type="InterPro" id="IPR035965">
    <property type="entry name" value="PAS-like_dom_sf"/>
</dbReference>
<feature type="transmembrane region" description="Helical" evidence="3">
    <location>
        <begin position="147"/>
        <end position="167"/>
    </location>
</feature>
<name>A0A372MKA7_9SPIR</name>
<dbReference type="EC" id="2.7.7.65" evidence="1"/>
<organism evidence="5 6">
    <name type="scientific">Sphaerochaeta halotolerans</name>
    <dbReference type="NCBI Taxonomy" id="2293840"/>
    <lineage>
        <taxon>Bacteria</taxon>
        <taxon>Pseudomonadati</taxon>
        <taxon>Spirochaetota</taxon>
        <taxon>Spirochaetia</taxon>
        <taxon>Spirochaetales</taxon>
        <taxon>Sphaerochaetaceae</taxon>
        <taxon>Sphaerochaeta</taxon>
    </lineage>
</organism>
<dbReference type="SUPFAM" id="SSF55785">
    <property type="entry name" value="PYP-like sensor domain (PAS domain)"/>
    <property type="match status" value="1"/>
</dbReference>
<keyword evidence="6" id="KW-1185">Reference proteome</keyword>
<evidence type="ECO:0000256" key="1">
    <source>
        <dbReference type="ARBA" id="ARBA00012528"/>
    </source>
</evidence>
<dbReference type="Gene3D" id="3.30.70.270">
    <property type="match status" value="1"/>
</dbReference>
<dbReference type="InterPro" id="IPR000014">
    <property type="entry name" value="PAS"/>
</dbReference>
<proteinExistence type="predicted"/>
<feature type="transmembrane region" description="Helical" evidence="3">
    <location>
        <begin position="179"/>
        <end position="197"/>
    </location>
</feature>
<accession>A0A372MKA7</accession>
<dbReference type="Proteomes" id="UP000264002">
    <property type="component" value="Unassembled WGS sequence"/>
</dbReference>
<feature type="transmembrane region" description="Helical" evidence="3">
    <location>
        <begin position="72"/>
        <end position="90"/>
    </location>
</feature>
<evidence type="ECO:0000256" key="2">
    <source>
        <dbReference type="ARBA" id="ARBA00034247"/>
    </source>
</evidence>
<dbReference type="PANTHER" id="PTHR45138">
    <property type="entry name" value="REGULATORY COMPONENTS OF SENSORY TRANSDUCTION SYSTEM"/>
    <property type="match status" value="1"/>
</dbReference>
<dbReference type="EMBL" id="QUWK01000001">
    <property type="protein sequence ID" value="RFU96201.1"/>
    <property type="molecule type" value="Genomic_DNA"/>
</dbReference>
<dbReference type="InterPro" id="IPR043128">
    <property type="entry name" value="Rev_trsase/Diguanyl_cyclase"/>
</dbReference>
<dbReference type="NCBIfam" id="TIGR00254">
    <property type="entry name" value="GGDEF"/>
    <property type="match status" value="1"/>
</dbReference>
<dbReference type="Gene3D" id="3.30.450.20">
    <property type="entry name" value="PAS domain"/>
    <property type="match status" value="1"/>
</dbReference>
<keyword evidence="3" id="KW-0472">Membrane</keyword>
<dbReference type="CDD" id="cd01949">
    <property type="entry name" value="GGDEF"/>
    <property type="match status" value="1"/>
</dbReference>
<dbReference type="Pfam" id="PF00990">
    <property type="entry name" value="GGDEF"/>
    <property type="match status" value="1"/>
</dbReference>
<dbReference type="InterPro" id="IPR050469">
    <property type="entry name" value="Diguanylate_Cyclase"/>
</dbReference>
<feature type="transmembrane region" description="Helical" evidence="3">
    <location>
        <begin position="36"/>
        <end position="60"/>
    </location>
</feature>
<dbReference type="OrthoDB" id="9779586at2"/>
<dbReference type="Pfam" id="PF16927">
    <property type="entry name" value="HisKA_7TM"/>
    <property type="match status" value="1"/>
</dbReference>
<dbReference type="InterPro" id="IPR029787">
    <property type="entry name" value="Nucleotide_cyclase"/>
</dbReference>
<dbReference type="FunFam" id="3.30.70.270:FF:000001">
    <property type="entry name" value="Diguanylate cyclase domain protein"/>
    <property type="match status" value="1"/>
</dbReference>